<reference evidence="2 3" key="1">
    <citation type="submission" date="2024-04" db="EMBL/GenBank/DDBJ databases">
        <authorList>
            <person name="Rising A."/>
            <person name="Reimegard J."/>
            <person name="Sonavane S."/>
            <person name="Akerstrom W."/>
            <person name="Nylinder S."/>
            <person name="Hedman E."/>
            <person name="Kallberg Y."/>
        </authorList>
    </citation>
    <scope>NUCLEOTIDE SEQUENCE [LARGE SCALE GENOMIC DNA]</scope>
</reference>
<organism evidence="2 3">
    <name type="scientific">Larinioides sclopetarius</name>
    <dbReference type="NCBI Taxonomy" id="280406"/>
    <lineage>
        <taxon>Eukaryota</taxon>
        <taxon>Metazoa</taxon>
        <taxon>Ecdysozoa</taxon>
        <taxon>Arthropoda</taxon>
        <taxon>Chelicerata</taxon>
        <taxon>Arachnida</taxon>
        <taxon>Araneae</taxon>
        <taxon>Araneomorphae</taxon>
        <taxon>Entelegynae</taxon>
        <taxon>Araneoidea</taxon>
        <taxon>Araneidae</taxon>
        <taxon>Larinioides</taxon>
    </lineage>
</organism>
<dbReference type="Pfam" id="PF00651">
    <property type="entry name" value="BTB"/>
    <property type="match status" value="1"/>
</dbReference>
<dbReference type="InterPro" id="IPR011333">
    <property type="entry name" value="SKP1/BTB/POZ_sf"/>
</dbReference>
<dbReference type="Proteomes" id="UP001497382">
    <property type="component" value="Unassembled WGS sequence"/>
</dbReference>
<accession>A0AAV2B458</accession>
<evidence type="ECO:0000313" key="3">
    <source>
        <dbReference type="Proteomes" id="UP001497382"/>
    </source>
</evidence>
<feature type="domain" description="BTB" evidence="1">
    <location>
        <begin position="359"/>
        <end position="426"/>
    </location>
</feature>
<name>A0AAV2B458_9ARAC</name>
<gene>
    <name evidence="2" type="ORF">LARSCL_LOCUS16852</name>
</gene>
<dbReference type="AlphaFoldDB" id="A0AAV2B458"/>
<dbReference type="SMART" id="SM00225">
    <property type="entry name" value="BTB"/>
    <property type="match status" value="1"/>
</dbReference>
<proteinExistence type="predicted"/>
<evidence type="ECO:0000313" key="2">
    <source>
        <dbReference type="EMBL" id="CAL1291031.1"/>
    </source>
</evidence>
<dbReference type="InterPro" id="IPR000210">
    <property type="entry name" value="BTB/POZ_dom"/>
</dbReference>
<dbReference type="Gene3D" id="1.25.40.420">
    <property type="match status" value="1"/>
</dbReference>
<dbReference type="PROSITE" id="PS50097">
    <property type="entry name" value="BTB"/>
    <property type="match status" value="1"/>
</dbReference>
<protein>
    <recommendedName>
        <fullName evidence="1">BTB domain-containing protein</fullName>
    </recommendedName>
</protein>
<dbReference type="PANTHER" id="PTHR24413">
    <property type="entry name" value="SPECKLE-TYPE POZ PROTEIN"/>
    <property type="match status" value="1"/>
</dbReference>
<dbReference type="Gene3D" id="3.30.710.10">
    <property type="entry name" value="Potassium Channel Kv1.1, Chain A"/>
    <property type="match status" value="1"/>
</dbReference>
<keyword evidence="3" id="KW-1185">Reference proteome</keyword>
<dbReference type="FunFam" id="3.30.710.10:FF:000159">
    <property type="entry name" value="Speckle-type POZ protein B"/>
    <property type="match status" value="1"/>
</dbReference>
<dbReference type="SUPFAM" id="SSF54695">
    <property type="entry name" value="POZ domain"/>
    <property type="match status" value="1"/>
</dbReference>
<evidence type="ECO:0000259" key="1">
    <source>
        <dbReference type="PROSITE" id="PS50097"/>
    </source>
</evidence>
<comment type="caution">
    <text evidence="2">The sequence shown here is derived from an EMBL/GenBank/DDBJ whole genome shotgun (WGS) entry which is preliminary data.</text>
</comment>
<sequence length="521" mass="60155">MSSDSSEGNNGFHFYWDIENIDMCFFEECITSPNFVATNLNQTEWCISLNPSLKENTFMLVLTRIGGGNAAESISIDFAVSVSTSDGIQNRLLEEKKAEFQTGSSSSCYWFYRSSEILYQEDFTVYCYMQESEKETLPPIRCWVRTILGKEQRYGVWKVQSFRNLSPGCEKKFTLCSTVKQSPNLEISGILSKKSRFFQMELLVAHDKPIFIFGKISLLTKKGDLKWPTIESFSFDGSTSSQTYKFPLILKQGILAPEFLHSRPSYLLPEGALTLLCEFNISTGMQYSEIIESNYLTQNYRELTHREILRNNSEELPLDTKDEGTLDIQHISLHSDTNSNTPQTLKEDLKKFYKQKRHCDITLQAENKTFSAHKSILCSRSSVFSSMFEHDMKENINKKVEITDMDADTLDRFLLFLYSETLEDLQWNRVTKLLYAANKYQVESLKNECSLFLMSRLSSPNVCEALVLADFYQDDELKTKCQDFILENAAEIFSSKEWEIFTVDNPLLSAKMLQRYFSMNK</sequence>
<dbReference type="EMBL" id="CAXIEN010000273">
    <property type="protein sequence ID" value="CAL1291031.1"/>
    <property type="molecule type" value="Genomic_DNA"/>
</dbReference>